<gene>
    <name evidence="11" type="ORF">KP509_01G104400</name>
</gene>
<evidence type="ECO:0000259" key="9">
    <source>
        <dbReference type="Pfam" id="PF13839"/>
    </source>
</evidence>
<feature type="region of interest" description="Disordered" evidence="7">
    <location>
        <begin position="153"/>
        <end position="176"/>
    </location>
</feature>
<evidence type="ECO:0000256" key="1">
    <source>
        <dbReference type="ARBA" id="ARBA00004167"/>
    </source>
</evidence>
<keyword evidence="4" id="KW-0735">Signal-anchor</keyword>
<feature type="domain" description="Trichome birefringence-like C-terminal" evidence="9">
    <location>
        <begin position="256"/>
        <end position="540"/>
    </location>
</feature>
<dbReference type="InterPro" id="IPR029962">
    <property type="entry name" value="TBL"/>
</dbReference>
<organism evidence="11 12">
    <name type="scientific">Ceratopteris richardii</name>
    <name type="common">Triangle waterfern</name>
    <dbReference type="NCBI Taxonomy" id="49495"/>
    <lineage>
        <taxon>Eukaryota</taxon>
        <taxon>Viridiplantae</taxon>
        <taxon>Streptophyta</taxon>
        <taxon>Embryophyta</taxon>
        <taxon>Tracheophyta</taxon>
        <taxon>Polypodiopsida</taxon>
        <taxon>Polypodiidae</taxon>
        <taxon>Polypodiales</taxon>
        <taxon>Pteridineae</taxon>
        <taxon>Pteridaceae</taxon>
        <taxon>Parkerioideae</taxon>
        <taxon>Ceratopteris</taxon>
    </lineage>
</organism>
<comment type="subcellular location">
    <subcellularLocation>
        <location evidence="1">Membrane</location>
        <topology evidence="1">Single-pass membrane protein</topology>
    </subcellularLocation>
</comment>
<feature type="domain" description="Trichome birefringence-like N-terminal" evidence="10">
    <location>
        <begin position="202"/>
        <end position="254"/>
    </location>
</feature>
<dbReference type="Pfam" id="PF14416">
    <property type="entry name" value="PMR5N"/>
    <property type="match status" value="1"/>
</dbReference>
<dbReference type="GO" id="GO:0016413">
    <property type="term" value="F:O-acetyltransferase activity"/>
    <property type="evidence" value="ECO:0007669"/>
    <property type="project" value="InterPro"/>
</dbReference>
<keyword evidence="5 8" id="KW-1133">Transmembrane helix</keyword>
<dbReference type="PANTHER" id="PTHR32285">
    <property type="entry name" value="PROTEIN TRICHOME BIREFRINGENCE-LIKE 9-RELATED"/>
    <property type="match status" value="1"/>
</dbReference>
<feature type="compositionally biased region" description="Low complexity" evidence="7">
    <location>
        <begin position="154"/>
        <end position="176"/>
    </location>
</feature>
<proteinExistence type="inferred from homology"/>
<dbReference type="GO" id="GO:0016020">
    <property type="term" value="C:membrane"/>
    <property type="evidence" value="ECO:0007669"/>
    <property type="project" value="UniProtKB-SubCell"/>
</dbReference>
<dbReference type="InterPro" id="IPR026057">
    <property type="entry name" value="TBL_C"/>
</dbReference>
<evidence type="ECO:0008006" key="13">
    <source>
        <dbReference type="Google" id="ProtNLM"/>
    </source>
</evidence>
<evidence type="ECO:0000313" key="12">
    <source>
        <dbReference type="Proteomes" id="UP000825935"/>
    </source>
</evidence>
<evidence type="ECO:0000256" key="3">
    <source>
        <dbReference type="ARBA" id="ARBA00022692"/>
    </source>
</evidence>
<evidence type="ECO:0000256" key="2">
    <source>
        <dbReference type="ARBA" id="ARBA00007727"/>
    </source>
</evidence>
<evidence type="ECO:0000256" key="5">
    <source>
        <dbReference type="ARBA" id="ARBA00022989"/>
    </source>
</evidence>
<dbReference type="InterPro" id="IPR025846">
    <property type="entry name" value="TBL_N"/>
</dbReference>
<keyword evidence="3 8" id="KW-0812">Transmembrane</keyword>
<keyword evidence="6 8" id="KW-0472">Membrane</keyword>
<keyword evidence="12" id="KW-1185">Reference proteome</keyword>
<evidence type="ECO:0000256" key="8">
    <source>
        <dbReference type="SAM" id="Phobius"/>
    </source>
</evidence>
<evidence type="ECO:0000259" key="10">
    <source>
        <dbReference type="Pfam" id="PF14416"/>
    </source>
</evidence>
<dbReference type="EMBL" id="CM035406">
    <property type="protein sequence ID" value="KAH7447384.1"/>
    <property type="molecule type" value="Genomic_DNA"/>
</dbReference>
<evidence type="ECO:0000256" key="7">
    <source>
        <dbReference type="SAM" id="MobiDB-lite"/>
    </source>
</evidence>
<evidence type="ECO:0000256" key="4">
    <source>
        <dbReference type="ARBA" id="ARBA00022968"/>
    </source>
</evidence>
<dbReference type="OrthoDB" id="630188at2759"/>
<dbReference type="Pfam" id="PF13839">
    <property type="entry name" value="PC-Esterase"/>
    <property type="match status" value="1"/>
</dbReference>
<protein>
    <recommendedName>
        <fullName evidence="13">Trichome birefringence-like N-terminal domain-containing protein</fullName>
    </recommendedName>
</protein>
<dbReference type="Proteomes" id="UP000825935">
    <property type="component" value="Chromosome 1"/>
</dbReference>
<evidence type="ECO:0000313" key="11">
    <source>
        <dbReference type="EMBL" id="KAH7447384.1"/>
    </source>
</evidence>
<dbReference type="PANTHER" id="PTHR32285:SF8">
    <property type="entry name" value="PROTEIN TRICHOME BIREFRINGENCE-LIKE 5"/>
    <property type="match status" value="1"/>
</dbReference>
<name>A0A8T2VML7_CERRI</name>
<dbReference type="GO" id="GO:0005794">
    <property type="term" value="C:Golgi apparatus"/>
    <property type="evidence" value="ECO:0007669"/>
    <property type="project" value="TreeGrafter"/>
</dbReference>
<accession>A0A8T2VML7</accession>
<evidence type="ECO:0000256" key="6">
    <source>
        <dbReference type="ARBA" id="ARBA00023136"/>
    </source>
</evidence>
<dbReference type="AlphaFoldDB" id="A0A8T2VML7"/>
<feature type="transmembrane region" description="Helical" evidence="8">
    <location>
        <begin position="63"/>
        <end position="86"/>
    </location>
</feature>
<comment type="similarity">
    <text evidence="2">Belongs to the PC-esterase family. TBL subfamily.</text>
</comment>
<reference evidence="11" key="1">
    <citation type="submission" date="2021-08" db="EMBL/GenBank/DDBJ databases">
        <title>WGS assembly of Ceratopteris richardii.</title>
        <authorList>
            <person name="Marchant D.B."/>
            <person name="Chen G."/>
            <person name="Jenkins J."/>
            <person name="Shu S."/>
            <person name="Leebens-Mack J."/>
            <person name="Grimwood J."/>
            <person name="Schmutz J."/>
            <person name="Soltis P."/>
            <person name="Soltis D."/>
            <person name="Chen Z.-H."/>
        </authorList>
    </citation>
    <scope>NUCLEOTIDE SEQUENCE</scope>
    <source>
        <strain evidence="11">Whitten #5841</strain>
        <tissue evidence="11">Leaf</tissue>
    </source>
</reference>
<comment type="caution">
    <text evidence="11">The sequence shown here is derived from an EMBL/GenBank/DDBJ whole genome shotgun (WGS) entry which is preliminary data.</text>
</comment>
<dbReference type="OMA" id="WIKDEEN"/>
<sequence>MAWEDSSRPSLRRFPIPFHTSCISTIHVCLLESQAEGGQQRHFSFSQSPRQMEQFHFLHRRSVGLLCMCIAFIAFSLFTLLAIFPFTPLQHHLPASWLQNSLSANPSFSDGYRNEREIFCPPPSMPFPDPLPDASVKEGSDAYGAELLLSSNGPSPVQSSLSPSSMPPSALSVGTQASSSSINSSLQRFAVIADPNSQSISSCDLSNGEWVLDGEHYPLYQPDSCPYVDESFNCQQNGRPDSKYLQWRWKPKGCALPRFDARSFLQKLRGKRMIFAGDSLMRNQWESMLCLLREGLNNKSHMFEMKGSRITKGKGDYVFKFPDYNARVEFYRSHFLVAEGKQRTSSSGKSRLTLRLDTIDKTSRKWLNADILIFTTGHWWNHGKTARGKDYFQEGDVVHHMLPVMEAFGRAMKTWATWVDENVNMKRTKVFFSGYSPSHFNGGQWDSGGQCNKETEPISKELHLTTYPEKMLVIQETIRQMKHPVQILNVTRLSDYRKDAHPSVYGQVPLDDPKGRRPRQDCSHWCLPGVPDIWNEILFAYM</sequence>